<proteinExistence type="predicted"/>
<accession>A0A8S5RCN3</accession>
<protein>
    <submittedName>
        <fullName evidence="1">Uncharacterized protein</fullName>
    </submittedName>
</protein>
<reference evidence="1" key="1">
    <citation type="journal article" date="2021" name="Proc. Natl. Acad. Sci. U.S.A.">
        <title>A Catalog of Tens of Thousands of Viruses from Human Metagenomes Reveals Hidden Associations with Chronic Diseases.</title>
        <authorList>
            <person name="Tisza M.J."/>
            <person name="Buck C.B."/>
        </authorList>
    </citation>
    <scope>NUCLEOTIDE SEQUENCE</scope>
    <source>
        <strain evidence="1">Ctx9V1</strain>
    </source>
</reference>
<dbReference type="EMBL" id="BK059093">
    <property type="protein sequence ID" value="DAE29095.1"/>
    <property type="molecule type" value="Genomic_DNA"/>
</dbReference>
<evidence type="ECO:0000313" key="1">
    <source>
        <dbReference type="EMBL" id="DAE29095.1"/>
    </source>
</evidence>
<organism evidence="1">
    <name type="scientific">virus sp. ctx9V1</name>
    <dbReference type="NCBI Taxonomy" id="2828001"/>
    <lineage>
        <taxon>Viruses</taxon>
    </lineage>
</organism>
<sequence>MHIQIIPFILKVPKIKMKIIRQNILPPKGFLAINLFGYLFCRPNAKINDITINHEQIHTE</sequence>
<name>A0A8S5RCN3_9VIRU</name>